<dbReference type="GO" id="GO:0005886">
    <property type="term" value="C:plasma membrane"/>
    <property type="evidence" value="ECO:0007669"/>
    <property type="project" value="UniProtKB-SubCell"/>
</dbReference>
<keyword evidence="5 10" id="KW-1133">Transmembrane helix</keyword>
<dbReference type="FunFam" id="1.10.287.950:FF:000001">
    <property type="entry name" value="Methyl-accepting chemotaxis sensory transducer"/>
    <property type="match status" value="1"/>
</dbReference>
<dbReference type="CDD" id="cd06225">
    <property type="entry name" value="HAMP"/>
    <property type="match status" value="1"/>
</dbReference>
<evidence type="ECO:0000259" key="12">
    <source>
        <dbReference type="PROSITE" id="PS50885"/>
    </source>
</evidence>
<accession>A0A2T0I9D8</accession>
<evidence type="ECO:0000313" key="13">
    <source>
        <dbReference type="EMBL" id="PRW91950.1"/>
    </source>
</evidence>
<reference evidence="13 14" key="1">
    <citation type="submission" date="2018-03" db="EMBL/GenBank/DDBJ databases">
        <title>Blue discolouration in mozzarella cheese caused by Pseudomonas fluorescens.</title>
        <authorList>
            <person name="Chiesa F."/>
            <person name="Dalmasso A."/>
            <person name="Lomonaco S."/>
        </authorList>
    </citation>
    <scope>NUCLEOTIDE SEQUENCE [LARGE SCALE GENOMIC DNA]</scope>
    <source>
        <strain evidence="13 14">11293</strain>
    </source>
</reference>
<dbReference type="SMART" id="SM00283">
    <property type="entry name" value="MA"/>
    <property type="match status" value="1"/>
</dbReference>
<evidence type="ECO:0000256" key="8">
    <source>
        <dbReference type="ARBA" id="ARBA00029447"/>
    </source>
</evidence>
<proteinExistence type="inferred from homology"/>
<evidence type="ECO:0000313" key="14">
    <source>
        <dbReference type="Proteomes" id="UP000239731"/>
    </source>
</evidence>
<protein>
    <recommendedName>
        <fullName evidence="15">Methyl-accepting chemotaxis protein</fullName>
    </recommendedName>
</protein>
<evidence type="ECO:0000256" key="4">
    <source>
        <dbReference type="ARBA" id="ARBA00022692"/>
    </source>
</evidence>
<evidence type="ECO:0000256" key="10">
    <source>
        <dbReference type="SAM" id="Phobius"/>
    </source>
</evidence>
<keyword evidence="2" id="KW-1003">Cell membrane</keyword>
<evidence type="ECO:0000256" key="9">
    <source>
        <dbReference type="PROSITE-ProRule" id="PRU00284"/>
    </source>
</evidence>
<dbReference type="PROSITE" id="PS50885">
    <property type="entry name" value="HAMP"/>
    <property type="match status" value="1"/>
</dbReference>
<sequence>MMQYSLAGKMMMTLTPVMLCVSLAVATLNYQFTSRELSRQQLRQATTLLELAAQSLSEPLASGNQAQIENLLNELLRAPDVNGLTVRDSRTQRSTSVSQKNAANVSFRLNTQVMHHGQALAMLDIEFNNQALRTTLKTVLLQNLAVTAVLLLATLGTVWLLTRRHILRPVKEVSLCLAQIARGEADLSKRLDASCPDEIGELAGNFNLVLERLSNLIADVGLVSSALDQHAGEMDITTGHTSHATAQQVQQVESVAASVQQLARSAIQVARHASSTSAQTRESAAHVCEGNAMMDASQQMVERLGTQIAHTALKLGDLMRDSEGIGAMVVTIRGIAEQTNLLALNAAIEAARAGEQGRGFAVVADEVRALALKTRQSTEVIENIVTQLQGAAHQAREAMEGCQNALQDAVGTSRQVGEFLTRISENIQGINEMNQHIALAAQEQSTVAETVNENIITIHRLSDGVSHYVNDLADGARLLNKQSQLLHHRISSFKV</sequence>
<dbReference type="GO" id="GO:0006935">
    <property type="term" value="P:chemotaxis"/>
    <property type="evidence" value="ECO:0007669"/>
    <property type="project" value="UniProtKB-ARBA"/>
</dbReference>
<feature type="domain" description="HAMP" evidence="12">
    <location>
        <begin position="164"/>
        <end position="218"/>
    </location>
</feature>
<feature type="domain" description="Methyl-accepting transducer" evidence="11">
    <location>
        <begin position="223"/>
        <end position="459"/>
    </location>
</feature>
<dbReference type="SMART" id="SM00304">
    <property type="entry name" value="HAMP"/>
    <property type="match status" value="1"/>
</dbReference>
<dbReference type="Pfam" id="PF00672">
    <property type="entry name" value="HAMP"/>
    <property type="match status" value="1"/>
</dbReference>
<dbReference type="GO" id="GO:0007165">
    <property type="term" value="P:signal transduction"/>
    <property type="evidence" value="ECO:0007669"/>
    <property type="project" value="UniProtKB-KW"/>
</dbReference>
<comment type="subcellular location">
    <subcellularLocation>
        <location evidence="1">Cell membrane</location>
        <topology evidence="1">Multi-pass membrane protein</topology>
    </subcellularLocation>
</comment>
<evidence type="ECO:0000256" key="5">
    <source>
        <dbReference type="ARBA" id="ARBA00022989"/>
    </source>
</evidence>
<dbReference type="Pfam" id="PF00015">
    <property type="entry name" value="MCPsignal"/>
    <property type="match status" value="1"/>
</dbReference>
<dbReference type="CDD" id="cd11386">
    <property type="entry name" value="MCP_signal"/>
    <property type="match status" value="1"/>
</dbReference>
<comment type="caution">
    <text evidence="13">The sequence shown here is derived from an EMBL/GenBank/DDBJ whole genome shotgun (WGS) entry which is preliminary data.</text>
</comment>
<dbReference type="Proteomes" id="UP000239731">
    <property type="component" value="Unassembled WGS sequence"/>
</dbReference>
<evidence type="ECO:0000256" key="2">
    <source>
        <dbReference type="ARBA" id="ARBA00022475"/>
    </source>
</evidence>
<dbReference type="Gene3D" id="1.10.287.950">
    <property type="entry name" value="Methyl-accepting chemotaxis protein"/>
    <property type="match status" value="1"/>
</dbReference>
<evidence type="ECO:0000256" key="7">
    <source>
        <dbReference type="ARBA" id="ARBA00023224"/>
    </source>
</evidence>
<keyword evidence="4 10" id="KW-0812">Transmembrane</keyword>
<dbReference type="PANTHER" id="PTHR32089">
    <property type="entry name" value="METHYL-ACCEPTING CHEMOTAXIS PROTEIN MCPB"/>
    <property type="match status" value="1"/>
</dbReference>
<evidence type="ECO:0000256" key="3">
    <source>
        <dbReference type="ARBA" id="ARBA00022481"/>
    </source>
</evidence>
<dbReference type="AlphaFoldDB" id="A0A2T0I9D8"/>
<dbReference type="PANTHER" id="PTHR32089:SF119">
    <property type="entry name" value="METHYL-ACCEPTING CHEMOTAXIS PROTEIN CTPL"/>
    <property type="match status" value="1"/>
</dbReference>
<keyword evidence="3" id="KW-0488">Methylation</keyword>
<dbReference type="PROSITE" id="PS50111">
    <property type="entry name" value="CHEMOTAXIS_TRANSDUC_2"/>
    <property type="match status" value="1"/>
</dbReference>
<comment type="similarity">
    <text evidence="8">Belongs to the methyl-accepting chemotaxis (MCP) protein family.</text>
</comment>
<evidence type="ECO:0000256" key="1">
    <source>
        <dbReference type="ARBA" id="ARBA00004651"/>
    </source>
</evidence>
<keyword evidence="6 10" id="KW-0472">Membrane</keyword>
<feature type="transmembrane region" description="Helical" evidence="10">
    <location>
        <begin position="140"/>
        <end position="161"/>
    </location>
</feature>
<gene>
    <name evidence="13" type="ORF">C7A10_16250</name>
</gene>
<name>A0A2T0I9D8_PSEFL</name>
<dbReference type="SUPFAM" id="SSF58104">
    <property type="entry name" value="Methyl-accepting chemotaxis protein (MCP) signaling domain"/>
    <property type="match status" value="1"/>
</dbReference>
<organism evidence="13 14">
    <name type="scientific">Pseudomonas fluorescens</name>
    <dbReference type="NCBI Taxonomy" id="294"/>
    <lineage>
        <taxon>Bacteria</taxon>
        <taxon>Pseudomonadati</taxon>
        <taxon>Pseudomonadota</taxon>
        <taxon>Gammaproteobacteria</taxon>
        <taxon>Pseudomonadales</taxon>
        <taxon>Pseudomonadaceae</taxon>
        <taxon>Pseudomonas</taxon>
    </lineage>
</organism>
<evidence type="ECO:0008006" key="15">
    <source>
        <dbReference type="Google" id="ProtNLM"/>
    </source>
</evidence>
<keyword evidence="7 9" id="KW-0807">Transducer</keyword>
<evidence type="ECO:0000259" key="11">
    <source>
        <dbReference type="PROSITE" id="PS50111"/>
    </source>
</evidence>
<dbReference type="InterPro" id="IPR004089">
    <property type="entry name" value="MCPsignal_dom"/>
</dbReference>
<evidence type="ECO:0000256" key="6">
    <source>
        <dbReference type="ARBA" id="ARBA00023136"/>
    </source>
</evidence>
<dbReference type="InterPro" id="IPR003660">
    <property type="entry name" value="HAMP_dom"/>
</dbReference>
<dbReference type="EMBL" id="PVUH01000010">
    <property type="protein sequence ID" value="PRW91950.1"/>
    <property type="molecule type" value="Genomic_DNA"/>
</dbReference>